<organism evidence="2 3">
    <name type="scientific">Caerostris extrusa</name>
    <name type="common">Bark spider</name>
    <name type="synonym">Caerostris bankana</name>
    <dbReference type="NCBI Taxonomy" id="172846"/>
    <lineage>
        <taxon>Eukaryota</taxon>
        <taxon>Metazoa</taxon>
        <taxon>Ecdysozoa</taxon>
        <taxon>Arthropoda</taxon>
        <taxon>Chelicerata</taxon>
        <taxon>Arachnida</taxon>
        <taxon>Araneae</taxon>
        <taxon>Araneomorphae</taxon>
        <taxon>Entelegynae</taxon>
        <taxon>Araneoidea</taxon>
        <taxon>Araneidae</taxon>
        <taxon>Caerostris</taxon>
    </lineage>
</organism>
<proteinExistence type="predicted"/>
<reference evidence="2 3" key="1">
    <citation type="submission" date="2021-06" db="EMBL/GenBank/DDBJ databases">
        <title>Caerostris extrusa draft genome.</title>
        <authorList>
            <person name="Kono N."/>
            <person name="Arakawa K."/>
        </authorList>
    </citation>
    <scope>NUCLEOTIDE SEQUENCE [LARGE SCALE GENOMIC DNA]</scope>
</reference>
<evidence type="ECO:0000313" key="3">
    <source>
        <dbReference type="Proteomes" id="UP001054945"/>
    </source>
</evidence>
<name>A0AAV4T156_CAEEX</name>
<evidence type="ECO:0000256" key="1">
    <source>
        <dbReference type="SAM" id="Phobius"/>
    </source>
</evidence>
<comment type="caution">
    <text evidence="2">The sequence shown here is derived from an EMBL/GenBank/DDBJ whole genome shotgun (WGS) entry which is preliminary data.</text>
</comment>
<keyword evidence="1" id="KW-0472">Membrane</keyword>
<sequence length="111" mass="12720">MPHTFQKPCPELHATHNELPMRNVFACDGKDLCSLILVLLTLFSALTYAKNANEYEVFLKLMACPLSIFLAFTLYMSRKKRRDFIYGYTQTFANPGRYPAAKKHEIVGTII</sequence>
<dbReference type="EMBL" id="BPLR01010191">
    <property type="protein sequence ID" value="GIY37623.1"/>
    <property type="molecule type" value="Genomic_DNA"/>
</dbReference>
<keyword evidence="3" id="KW-1185">Reference proteome</keyword>
<feature type="transmembrane region" description="Helical" evidence="1">
    <location>
        <begin position="32"/>
        <end position="51"/>
    </location>
</feature>
<accession>A0AAV4T156</accession>
<keyword evidence="1" id="KW-1133">Transmembrane helix</keyword>
<protein>
    <submittedName>
        <fullName evidence="2">Uncharacterized protein</fullName>
    </submittedName>
</protein>
<feature type="transmembrane region" description="Helical" evidence="1">
    <location>
        <begin position="57"/>
        <end position="76"/>
    </location>
</feature>
<keyword evidence="1" id="KW-0812">Transmembrane</keyword>
<dbReference type="AlphaFoldDB" id="A0AAV4T156"/>
<evidence type="ECO:0000313" key="2">
    <source>
        <dbReference type="EMBL" id="GIY37623.1"/>
    </source>
</evidence>
<gene>
    <name evidence="2" type="ORF">CEXT_567591</name>
</gene>
<dbReference type="Proteomes" id="UP001054945">
    <property type="component" value="Unassembled WGS sequence"/>
</dbReference>